<keyword evidence="7" id="KW-0807">Transducer</keyword>
<evidence type="ECO:0000259" key="9">
    <source>
        <dbReference type="PROSITE" id="PS50262"/>
    </source>
</evidence>
<proteinExistence type="predicted"/>
<keyword evidence="5 8" id="KW-0472">Membrane</keyword>
<dbReference type="PANTHER" id="PTHR24238">
    <property type="entry name" value="G-PROTEIN COUPLED RECEPTOR"/>
    <property type="match status" value="1"/>
</dbReference>
<sequence>MSHLLLKPFQPIAGFLGTGQEHINSSFGFLLTQFKTMNRTSFNWTDRNFDEWEKFAELAKYEADSQKPTVKALLIVAYSVIIVMSLFGNMLVCHVVMKNKRMHSATSLFIVNLAVSDILITLLNTPFTLRQTTIRSLCIPDFPEPSDLFWKYLDLSTFVLLYLLPLLIITITYSRLAKKLWMRNAIGDITTKQYITHRKNKKKSIKMLVLVVVVFAVCWFPLNCYVVLISSLGIKTKNTLYFALHWFAMSSTCYNPFIYCWLNDSFRLELKSLLNMCKKIQQPQDNILPPVIIPYREAWVDQSIYKQRPTAQSIRSTTDSINTDL</sequence>
<dbReference type="PROSITE" id="PS50262">
    <property type="entry name" value="G_PROTEIN_RECEP_F1_2"/>
    <property type="match status" value="1"/>
</dbReference>
<evidence type="ECO:0000256" key="6">
    <source>
        <dbReference type="ARBA" id="ARBA00023170"/>
    </source>
</evidence>
<keyword evidence="4" id="KW-0297">G-protein coupled receptor</keyword>
<keyword evidence="2 8" id="KW-0812">Transmembrane</keyword>
<keyword evidence="3 8" id="KW-1133">Transmembrane helix</keyword>
<evidence type="ECO:0000256" key="2">
    <source>
        <dbReference type="ARBA" id="ARBA00022692"/>
    </source>
</evidence>
<dbReference type="GO" id="GO:0008188">
    <property type="term" value="F:neuropeptide receptor activity"/>
    <property type="evidence" value="ECO:0007669"/>
    <property type="project" value="TreeGrafter"/>
</dbReference>
<reference evidence="10" key="1">
    <citation type="thesis" date="2020" institute="ProQuest LLC" country="789 East Eisenhower Parkway, Ann Arbor, MI, USA">
        <title>Comparative Genomics and Chromosome Evolution.</title>
        <authorList>
            <person name="Mudd A.B."/>
        </authorList>
    </citation>
    <scope>NUCLEOTIDE SEQUENCE</scope>
    <source>
        <strain evidence="10">237g6f4</strain>
        <tissue evidence="10">Blood</tissue>
    </source>
</reference>
<feature type="transmembrane region" description="Helical" evidence="8">
    <location>
        <begin position="207"/>
        <end position="228"/>
    </location>
</feature>
<feature type="domain" description="G-protein coupled receptors family 1 profile" evidence="9">
    <location>
        <begin position="80"/>
        <end position="259"/>
    </location>
</feature>
<comment type="subcellular location">
    <subcellularLocation>
        <location evidence="1">Membrane</location>
        <topology evidence="1">Multi-pass membrane protein</topology>
    </subcellularLocation>
</comment>
<feature type="transmembrane region" description="Helical" evidence="8">
    <location>
        <begin position="149"/>
        <end position="173"/>
    </location>
</feature>
<dbReference type="InterPro" id="IPR017452">
    <property type="entry name" value="GPCR_Rhodpsn_7TM"/>
</dbReference>
<organism evidence="10 11">
    <name type="scientific">Engystomops pustulosus</name>
    <name type="common">Tungara frog</name>
    <name type="synonym">Physalaemus pustulosus</name>
    <dbReference type="NCBI Taxonomy" id="76066"/>
    <lineage>
        <taxon>Eukaryota</taxon>
        <taxon>Metazoa</taxon>
        <taxon>Chordata</taxon>
        <taxon>Craniata</taxon>
        <taxon>Vertebrata</taxon>
        <taxon>Euteleostomi</taxon>
        <taxon>Amphibia</taxon>
        <taxon>Batrachia</taxon>
        <taxon>Anura</taxon>
        <taxon>Neobatrachia</taxon>
        <taxon>Hyloidea</taxon>
        <taxon>Leptodactylidae</taxon>
        <taxon>Leiuperinae</taxon>
        <taxon>Engystomops</taxon>
    </lineage>
</organism>
<feature type="transmembrane region" description="Helical" evidence="8">
    <location>
        <begin position="108"/>
        <end position="129"/>
    </location>
</feature>
<dbReference type="EMBL" id="WNYA01000010">
    <property type="protein sequence ID" value="KAG8554089.1"/>
    <property type="molecule type" value="Genomic_DNA"/>
</dbReference>
<dbReference type="InterPro" id="IPR000276">
    <property type="entry name" value="GPCR_Rhodpsn"/>
</dbReference>
<dbReference type="AlphaFoldDB" id="A0AAV6ZYA0"/>
<name>A0AAV6ZYA0_ENGPU</name>
<evidence type="ECO:0000313" key="10">
    <source>
        <dbReference type="EMBL" id="KAG8554089.1"/>
    </source>
</evidence>
<dbReference type="PANTHER" id="PTHR24238:SF80">
    <property type="entry name" value="G-PROTEIN COUPLED RECEPTOR 83-RELATED"/>
    <property type="match status" value="1"/>
</dbReference>
<feature type="transmembrane region" description="Helical" evidence="8">
    <location>
        <begin position="72"/>
        <end position="96"/>
    </location>
</feature>
<evidence type="ECO:0000313" key="11">
    <source>
        <dbReference type="Proteomes" id="UP000824782"/>
    </source>
</evidence>
<comment type="caution">
    <text evidence="10">The sequence shown here is derived from an EMBL/GenBank/DDBJ whole genome shotgun (WGS) entry which is preliminary data.</text>
</comment>
<evidence type="ECO:0000256" key="8">
    <source>
        <dbReference type="SAM" id="Phobius"/>
    </source>
</evidence>
<gene>
    <name evidence="10" type="ORF">GDO81_003657</name>
</gene>
<accession>A0AAV6ZYA0</accession>
<dbReference type="PRINTS" id="PR00237">
    <property type="entry name" value="GPCRRHODOPSN"/>
</dbReference>
<dbReference type="GO" id="GO:0005886">
    <property type="term" value="C:plasma membrane"/>
    <property type="evidence" value="ECO:0007669"/>
    <property type="project" value="TreeGrafter"/>
</dbReference>
<evidence type="ECO:0000256" key="3">
    <source>
        <dbReference type="ARBA" id="ARBA00022989"/>
    </source>
</evidence>
<evidence type="ECO:0000256" key="5">
    <source>
        <dbReference type="ARBA" id="ARBA00023136"/>
    </source>
</evidence>
<keyword evidence="11" id="KW-1185">Reference proteome</keyword>
<dbReference type="SUPFAM" id="SSF81321">
    <property type="entry name" value="Family A G protein-coupled receptor-like"/>
    <property type="match status" value="1"/>
</dbReference>
<dbReference type="Gene3D" id="1.20.1070.10">
    <property type="entry name" value="Rhodopsin 7-helix transmembrane proteins"/>
    <property type="match status" value="2"/>
</dbReference>
<feature type="transmembrane region" description="Helical" evidence="8">
    <location>
        <begin position="240"/>
        <end position="262"/>
    </location>
</feature>
<dbReference type="Proteomes" id="UP000824782">
    <property type="component" value="Unassembled WGS sequence"/>
</dbReference>
<dbReference type="SMART" id="SM01381">
    <property type="entry name" value="7TM_GPCR_Srsx"/>
    <property type="match status" value="1"/>
</dbReference>
<keyword evidence="6" id="KW-0675">Receptor</keyword>
<evidence type="ECO:0000256" key="1">
    <source>
        <dbReference type="ARBA" id="ARBA00004141"/>
    </source>
</evidence>
<evidence type="ECO:0000256" key="4">
    <source>
        <dbReference type="ARBA" id="ARBA00023040"/>
    </source>
</evidence>
<dbReference type="Pfam" id="PF00001">
    <property type="entry name" value="7tm_1"/>
    <property type="match status" value="2"/>
</dbReference>
<evidence type="ECO:0000256" key="7">
    <source>
        <dbReference type="ARBA" id="ARBA00023224"/>
    </source>
</evidence>
<protein>
    <recommendedName>
        <fullName evidence="9">G-protein coupled receptors family 1 profile domain-containing protein</fullName>
    </recommendedName>
</protein>